<feature type="compositionally biased region" description="Polar residues" evidence="1">
    <location>
        <begin position="248"/>
        <end position="258"/>
    </location>
</feature>
<gene>
    <name evidence="2" type="ORF">CAP_0424</name>
</gene>
<dbReference type="RefSeq" id="WP_052376799.1">
    <property type="nucleotide sequence ID" value="NZ_ASRX01000104.1"/>
</dbReference>
<dbReference type="Gene3D" id="2.60.270.50">
    <property type="match status" value="1"/>
</dbReference>
<dbReference type="EMBL" id="ASRX01000104">
    <property type="protein sequence ID" value="EYF00609.1"/>
    <property type="molecule type" value="Genomic_DNA"/>
</dbReference>
<reference evidence="2 3" key="1">
    <citation type="submission" date="2013-05" db="EMBL/GenBank/DDBJ databases">
        <title>Genome assembly of Chondromyces apiculatus DSM 436.</title>
        <authorList>
            <person name="Sharma G."/>
            <person name="Khatri I."/>
            <person name="Kaur C."/>
            <person name="Mayilraj S."/>
            <person name="Subramanian S."/>
        </authorList>
    </citation>
    <scope>NUCLEOTIDE SEQUENCE [LARGE SCALE GENOMIC DNA]</scope>
    <source>
        <strain evidence="2 3">DSM 436</strain>
    </source>
</reference>
<dbReference type="STRING" id="1192034.CAP_0424"/>
<accession>A0A017SUI2</accession>
<comment type="caution">
    <text evidence="2">The sequence shown here is derived from an EMBL/GenBank/DDBJ whole genome shotgun (WGS) entry which is preliminary data.</text>
</comment>
<protein>
    <submittedName>
        <fullName evidence="2">Uncharacterized protein</fullName>
    </submittedName>
</protein>
<proteinExistence type="predicted"/>
<sequence>MAARSVACTLINQTGEILSFADAALDHGIFTPQQAPPPVCEGSASWSGESDGFMTGTEGRVVYRGSSGAVTLYWDNPFVGGNEYGATSSGDYVIVKLQGPSVGSNVSATYVVDRKNKPPPAPPPEPPAPPPADPPPLLPATPQSSAPEQPGKDSHVPKADGQLTIISPKEWLVDIAWQAVNHIEWKPLVLEITENRHGSQSGATCPKTLPAFPGVKESGPCRRPHDEMASARTKREEDYQSEKRRLTDSGTDSATAEQTARKKFPPLTNDFHSWCGDFVTWVFWKAWVLRGSPEDKIAKSELGKFLNREALNGAWQPGENLTMVEAYAKGLALDVFKKNQNAAGSPNGLMVWHPPGDGYVPKPGDIFMANRQAGGHISIVASAEALANPTPKQGFRNFMTIDGKSFDEDRENGWLPTLAKLEKEGTKLDLPGGKWQGVSQTRRDVQASKDPLRGFIDTAKLREALGYR</sequence>
<organism evidence="2 3">
    <name type="scientific">Chondromyces apiculatus DSM 436</name>
    <dbReference type="NCBI Taxonomy" id="1192034"/>
    <lineage>
        <taxon>Bacteria</taxon>
        <taxon>Pseudomonadati</taxon>
        <taxon>Myxococcota</taxon>
        <taxon>Polyangia</taxon>
        <taxon>Polyangiales</taxon>
        <taxon>Polyangiaceae</taxon>
        <taxon>Chondromyces</taxon>
    </lineage>
</organism>
<keyword evidence="3" id="KW-1185">Reference proteome</keyword>
<evidence type="ECO:0000313" key="2">
    <source>
        <dbReference type="EMBL" id="EYF00609.1"/>
    </source>
</evidence>
<feature type="compositionally biased region" description="Pro residues" evidence="1">
    <location>
        <begin position="118"/>
        <end position="139"/>
    </location>
</feature>
<feature type="region of interest" description="Disordered" evidence="1">
    <location>
        <begin position="112"/>
        <end position="159"/>
    </location>
</feature>
<feature type="region of interest" description="Disordered" evidence="1">
    <location>
        <begin position="198"/>
        <end position="261"/>
    </location>
</feature>
<dbReference type="OrthoDB" id="9025336at2"/>
<name>A0A017SUI2_9BACT</name>
<evidence type="ECO:0000256" key="1">
    <source>
        <dbReference type="SAM" id="MobiDB-lite"/>
    </source>
</evidence>
<feature type="compositionally biased region" description="Basic and acidic residues" evidence="1">
    <location>
        <begin position="219"/>
        <end position="247"/>
    </location>
</feature>
<dbReference type="AlphaFoldDB" id="A0A017SUI2"/>
<evidence type="ECO:0000313" key="3">
    <source>
        <dbReference type="Proteomes" id="UP000019678"/>
    </source>
</evidence>
<dbReference type="eggNOG" id="ENOG5033AWR">
    <property type="taxonomic scope" value="Bacteria"/>
</dbReference>
<dbReference type="Proteomes" id="UP000019678">
    <property type="component" value="Unassembled WGS sequence"/>
</dbReference>